<evidence type="ECO:0000313" key="2">
    <source>
        <dbReference type="Proteomes" id="UP000031666"/>
    </source>
</evidence>
<reference evidence="1 2" key="1">
    <citation type="submission" date="2015-01" db="EMBL/GenBank/DDBJ databases">
        <title>Vibrio sp. C94 JCM 19241 whole genome shotgun sequence.</title>
        <authorList>
            <person name="Sawabe T."/>
            <person name="Meirelles P."/>
            <person name="Feng G."/>
            <person name="Sayaka M."/>
            <person name="Hattori M."/>
            <person name="Ohkuma M."/>
        </authorList>
    </citation>
    <scope>NUCLEOTIDE SEQUENCE [LARGE SCALE GENOMIC DNA]</scope>
    <source>
        <strain evidence="2">JCM 19241</strain>
    </source>
</reference>
<name>A0A0B8QNQ3_9VIBR</name>
<sequence>MPEALKDRPVVLANCFCDDPSVPCYVPDDAMGQYAGSDAC</sequence>
<proteinExistence type="predicted"/>
<gene>
    <name evidence="1" type="ORF">JCM19241_317</name>
</gene>
<evidence type="ECO:0000313" key="1">
    <source>
        <dbReference type="EMBL" id="GAM76019.1"/>
    </source>
</evidence>
<dbReference type="Proteomes" id="UP000031666">
    <property type="component" value="Unassembled WGS sequence"/>
</dbReference>
<comment type="caution">
    <text evidence="1">The sequence shown here is derived from an EMBL/GenBank/DDBJ whole genome shotgun (WGS) entry which is preliminary data.</text>
</comment>
<reference evidence="1 2" key="2">
    <citation type="submission" date="2015-01" db="EMBL/GenBank/DDBJ databases">
        <authorList>
            <consortium name="NBRP consortium"/>
            <person name="Sawabe T."/>
            <person name="Meirelles P."/>
            <person name="Feng G."/>
            <person name="Sayaka M."/>
            <person name="Hattori M."/>
            <person name="Ohkuma M."/>
        </authorList>
    </citation>
    <scope>NUCLEOTIDE SEQUENCE [LARGE SCALE GENOMIC DNA]</scope>
    <source>
        <strain evidence="2">JCM 19241</strain>
    </source>
</reference>
<dbReference type="AlphaFoldDB" id="A0A0B8QNQ3"/>
<dbReference type="STRING" id="1481914.JCM19241_317"/>
<organism evidence="1 2">
    <name type="scientific">Vibrio ishigakensis</name>
    <dbReference type="NCBI Taxonomy" id="1481914"/>
    <lineage>
        <taxon>Bacteria</taxon>
        <taxon>Pseudomonadati</taxon>
        <taxon>Pseudomonadota</taxon>
        <taxon>Gammaproteobacteria</taxon>
        <taxon>Vibrionales</taxon>
        <taxon>Vibrionaceae</taxon>
        <taxon>Vibrio</taxon>
    </lineage>
</organism>
<accession>A0A0B8QNQ3</accession>
<dbReference type="EMBL" id="BBSC01000005">
    <property type="protein sequence ID" value="GAM76019.1"/>
    <property type="molecule type" value="Genomic_DNA"/>
</dbReference>
<protein>
    <submittedName>
        <fullName evidence="1">Uncharacterized protein</fullName>
    </submittedName>
</protein>